<evidence type="ECO:0000313" key="1">
    <source>
        <dbReference type="EMBL" id="WAR11717.1"/>
    </source>
</evidence>
<protein>
    <submittedName>
        <fullName evidence="1">Uncharacterized protein</fullName>
    </submittedName>
</protein>
<dbReference type="Gene3D" id="3.10.129.10">
    <property type="entry name" value="Hotdog Thioesterase"/>
    <property type="match status" value="2"/>
</dbReference>
<gene>
    <name evidence="1" type="ORF">MAR_025897</name>
</gene>
<name>A0ABY7ERF7_MYAAR</name>
<dbReference type="SUPFAM" id="SSF54637">
    <property type="entry name" value="Thioesterase/thiol ester dehydrase-isomerase"/>
    <property type="match status" value="2"/>
</dbReference>
<dbReference type="Proteomes" id="UP001164746">
    <property type="component" value="Chromosome 8"/>
</dbReference>
<dbReference type="InterPro" id="IPR029069">
    <property type="entry name" value="HotDog_dom_sf"/>
</dbReference>
<dbReference type="EMBL" id="CP111019">
    <property type="protein sequence ID" value="WAR11717.1"/>
    <property type="molecule type" value="Genomic_DNA"/>
</dbReference>
<accession>A0ABY7ERF7</accession>
<sequence length="300" mass="34701">MSKYSYAFQRLHRAYPSLNLMIQVNAPKNEVQVVLPGLRYDDIDHTGQPNMVRMFDIMSHVETAAFGNNPSFLDYIGMRQQNLRVFIKACVMEIDSLFYETTTPKAPLDSRVTLANVGNRTFTTLNELYCSGKLKPSIRTRSVYAVVNKKTGKIEELPEWWKSRFVPLQSKPNSKLIVDSEQKRDTIHSKTFMVPLNDTDHNERTRCASYLRYFTENISIASRNEALEHIKSSFHEFHIKKLEMLYYGATGWGDTLTSETWQTDNPLQINCQVSKEGIPMWFGKLELHEKVFGLPELETK</sequence>
<proteinExistence type="predicted"/>
<evidence type="ECO:0000313" key="2">
    <source>
        <dbReference type="Proteomes" id="UP001164746"/>
    </source>
</evidence>
<dbReference type="PANTHER" id="PTHR34487">
    <property type="entry name" value="ACYL-ACP THIOESTERASE"/>
    <property type="match status" value="1"/>
</dbReference>
<keyword evidence="2" id="KW-1185">Reference proteome</keyword>
<reference evidence="1" key="1">
    <citation type="submission" date="2022-11" db="EMBL/GenBank/DDBJ databases">
        <title>Centuries of genome instability and evolution in soft-shell clam transmissible cancer (bioRxiv).</title>
        <authorList>
            <person name="Hart S.F.M."/>
            <person name="Yonemitsu M.A."/>
            <person name="Giersch R.M."/>
            <person name="Beal B.F."/>
            <person name="Arriagada G."/>
            <person name="Davis B.W."/>
            <person name="Ostrander E.A."/>
            <person name="Goff S.P."/>
            <person name="Metzger M.J."/>
        </authorList>
    </citation>
    <scope>NUCLEOTIDE SEQUENCE</scope>
    <source>
        <strain evidence="1">MELC-2E11</strain>
        <tissue evidence="1">Siphon/mantle</tissue>
    </source>
</reference>
<organism evidence="1 2">
    <name type="scientific">Mya arenaria</name>
    <name type="common">Soft-shell clam</name>
    <dbReference type="NCBI Taxonomy" id="6604"/>
    <lineage>
        <taxon>Eukaryota</taxon>
        <taxon>Metazoa</taxon>
        <taxon>Spiralia</taxon>
        <taxon>Lophotrochozoa</taxon>
        <taxon>Mollusca</taxon>
        <taxon>Bivalvia</taxon>
        <taxon>Autobranchia</taxon>
        <taxon>Heteroconchia</taxon>
        <taxon>Euheterodonta</taxon>
        <taxon>Imparidentia</taxon>
        <taxon>Neoheterodontei</taxon>
        <taxon>Myida</taxon>
        <taxon>Myoidea</taxon>
        <taxon>Myidae</taxon>
        <taxon>Mya</taxon>
    </lineage>
</organism>
<dbReference type="PANTHER" id="PTHR34487:SF1">
    <property type="entry name" value="ACYL-ACP THIOESTERASE"/>
    <property type="match status" value="1"/>
</dbReference>